<name>A0AAN8Z9T8_9MAGN</name>
<reference evidence="2 3" key="1">
    <citation type="submission" date="2023-12" db="EMBL/GenBank/DDBJ databases">
        <title>A high-quality genome assembly for Dillenia turbinata (Dilleniales).</title>
        <authorList>
            <person name="Chanderbali A."/>
        </authorList>
    </citation>
    <scope>NUCLEOTIDE SEQUENCE [LARGE SCALE GENOMIC DNA]</scope>
    <source>
        <strain evidence="2">LSX21</strain>
        <tissue evidence="2">Leaf</tissue>
    </source>
</reference>
<evidence type="ECO:0000313" key="3">
    <source>
        <dbReference type="Proteomes" id="UP001370490"/>
    </source>
</evidence>
<organism evidence="2 3">
    <name type="scientific">Dillenia turbinata</name>
    <dbReference type="NCBI Taxonomy" id="194707"/>
    <lineage>
        <taxon>Eukaryota</taxon>
        <taxon>Viridiplantae</taxon>
        <taxon>Streptophyta</taxon>
        <taxon>Embryophyta</taxon>
        <taxon>Tracheophyta</taxon>
        <taxon>Spermatophyta</taxon>
        <taxon>Magnoliopsida</taxon>
        <taxon>eudicotyledons</taxon>
        <taxon>Gunneridae</taxon>
        <taxon>Pentapetalae</taxon>
        <taxon>Dilleniales</taxon>
        <taxon>Dilleniaceae</taxon>
        <taxon>Dillenia</taxon>
    </lineage>
</organism>
<dbReference type="Pfam" id="PF05922">
    <property type="entry name" value="Inhibitor_I9"/>
    <property type="match status" value="1"/>
</dbReference>
<evidence type="ECO:0000313" key="2">
    <source>
        <dbReference type="EMBL" id="KAK6925758.1"/>
    </source>
</evidence>
<dbReference type="Gene3D" id="3.30.70.80">
    <property type="entry name" value="Peptidase S8 propeptide/proteinase inhibitor I9"/>
    <property type="match status" value="1"/>
</dbReference>
<dbReference type="PANTHER" id="PTHR48222:SF4">
    <property type="entry name" value="PROTEINASE INHIBITOR, PROPEPTIDE"/>
    <property type="match status" value="1"/>
</dbReference>
<dbReference type="InterPro" id="IPR037045">
    <property type="entry name" value="S8pro/Inhibitor_I9_sf"/>
</dbReference>
<dbReference type="AlphaFoldDB" id="A0AAN8Z9T8"/>
<protein>
    <submittedName>
        <fullName evidence="2">Peptidase S8 propeptide/proteinase inhibitor I9</fullName>
    </submittedName>
</protein>
<dbReference type="Proteomes" id="UP001370490">
    <property type="component" value="Unassembled WGS sequence"/>
</dbReference>
<dbReference type="EMBL" id="JBAMMX010000015">
    <property type="protein sequence ID" value="KAK6925758.1"/>
    <property type="molecule type" value="Genomic_DNA"/>
</dbReference>
<evidence type="ECO:0000259" key="1">
    <source>
        <dbReference type="Pfam" id="PF05922"/>
    </source>
</evidence>
<keyword evidence="3" id="KW-1185">Reference proteome</keyword>
<dbReference type="PANTHER" id="PTHR48222">
    <property type="entry name" value="PROTEINASE INHIBITOR, PROPEPTIDE"/>
    <property type="match status" value="1"/>
</dbReference>
<dbReference type="InterPro" id="IPR010259">
    <property type="entry name" value="S8pro/Inhibitor_I9"/>
</dbReference>
<accession>A0AAN8Z9T8</accession>
<proteinExistence type="predicted"/>
<feature type="domain" description="Inhibitor I9" evidence="1">
    <location>
        <begin position="74"/>
        <end position="138"/>
    </location>
</feature>
<gene>
    <name evidence="2" type="ORF">RJ641_007477</name>
</gene>
<comment type="caution">
    <text evidence="2">The sequence shown here is derived from an EMBL/GenBank/DDBJ whole genome shotgun (WGS) entry which is preliminary data.</text>
</comment>
<sequence>MASEELNSYAALEIPAYQSKLYALLAKGFMIHEVHLEIAVAEIWSPISKACSRHSNGKFSNDVKFYLKGEVCFVYIVYLGLNRINNPILTTEFHIQLVSNVFDGQEDAKQSMLYSYKHSFSGFSAQLNSIQVTNLASNELKLLKILIPLPRPTPPMVLLICILLQYELKNFILTWHPRRNRLVTAANFRISSAI</sequence>